<sequence>MLQPPPLSIARVRRWLPLVVGVVVVVGLTAALLDRFYRDPAFLPPRDFLQYWAAGRLNAAGENPYDPDRLLALQRSANRTEAVPVLMWNPPWSLPLVTPFGLLPPRTAQFAWLLAQLMAVGAAADRLWDAYRGPRGGRLGVPLLALTFYPFMYLVQTGQSGGWLLLGAAGFLAAGASGPAALAAVAALAALKPHLFVPLWVALATHAVWSARTRRMLGWGLLGGLSAVAVATVLNPGVWADYVAALLRRGAAGAPGLANWEPPLIGFRVRAAVAPEAMWVQALPTLVAALVVPVYVWLRRRSWDWAAELPGLVLAGFIAAPYGAWEHDQIVLLVPIVAGAARLIRGGTRRQLLCGAAGYIALNLAGLSIRDSASFVWLPPLVLLWYAVVTWAVSRGTPAPGAAQET</sequence>
<dbReference type="EMBL" id="LR593886">
    <property type="protein sequence ID" value="VTR96277.1"/>
    <property type="molecule type" value="Genomic_DNA"/>
</dbReference>
<accession>A0A6P2D5U5</accession>
<feature type="transmembrane region" description="Helical" evidence="8">
    <location>
        <begin position="218"/>
        <end position="239"/>
    </location>
</feature>
<feature type="transmembrane region" description="Helical" evidence="8">
    <location>
        <begin position="352"/>
        <end position="369"/>
    </location>
</feature>
<dbReference type="GO" id="GO:0016758">
    <property type="term" value="F:hexosyltransferase activity"/>
    <property type="evidence" value="ECO:0007669"/>
    <property type="project" value="InterPro"/>
</dbReference>
<keyword evidence="6 8" id="KW-0472">Membrane</keyword>
<evidence type="ECO:0000256" key="1">
    <source>
        <dbReference type="ARBA" id="ARBA00004651"/>
    </source>
</evidence>
<evidence type="ECO:0000256" key="6">
    <source>
        <dbReference type="ARBA" id="ARBA00023136"/>
    </source>
</evidence>
<dbReference type="KEGG" id="gms:SOIL9_14370"/>
<evidence type="ECO:0008006" key="11">
    <source>
        <dbReference type="Google" id="ProtNLM"/>
    </source>
</evidence>
<feature type="transmembrane region" description="Helical" evidence="8">
    <location>
        <begin position="195"/>
        <end position="211"/>
    </location>
</feature>
<evidence type="ECO:0000256" key="3">
    <source>
        <dbReference type="ARBA" id="ARBA00022679"/>
    </source>
</evidence>
<keyword evidence="10" id="KW-1185">Reference proteome</keyword>
<proteinExistence type="inferred from homology"/>
<keyword evidence="2" id="KW-1003">Cell membrane</keyword>
<feature type="transmembrane region" description="Helical" evidence="8">
    <location>
        <begin position="163"/>
        <end position="189"/>
    </location>
</feature>
<dbReference type="GO" id="GO:0005886">
    <property type="term" value="C:plasma membrane"/>
    <property type="evidence" value="ECO:0007669"/>
    <property type="project" value="UniProtKB-SubCell"/>
</dbReference>
<keyword evidence="5 8" id="KW-1133">Transmembrane helix</keyword>
<feature type="transmembrane region" description="Helical" evidence="8">
    <location>
        <begin position="375"/>
        <end position="393"/>
    </location>
</feature>
<dbReference type="RefSeq" id="WP_162670586.1">
    <property type="nucleotide sequence ID" value="NZ_LR593886.1"/>
</dbReference>
<evidence type="ECO:0000313" key="9">
    <source>
        <dbReference type="EMBL" id="VTR96277.1"/>
    </source>
</evidence>
<gene>
    <name evidence="9" type="ORF">SOIL9_14370</name>
</gene>
<evidence type="ECO:0000256" key="4">
    <source>
        <dbReference type="ARBA" id="ARBA00022692"/>
    </source>
</evidence>
<evidence type="ECO:0000256" key="5">
    <source>
        <dbReference type="ARBA" id="ARBA00022989"/>
    </source>
</evidence>
<comment type="similarity">
    <text evidence="7">Belongs to the glycosyltransferase 87 family.</text>
</comment>
<feature type="transmembrane region" description="Helical" evidence="8">
    <location>
        <begin position="15"/>
        <end position="33"/>
    </location>
</feature>
<evidence type="ECO:0000313" key="10">
    <source>
        <dbReference type="Proteomes" id="UP000464178"/>
    </source>
</evidence>
<evidence type="ECO:0000256" key="8">
    <source>
        <dbReference type="SAM" id="Phobius"/>
    </source>
</evidence>
<dbReference type="InterPro" id="IPR018584">
    <property type="entry name" value="GT87"/>
</dbReference>
<name>A0A6P2D5U5_9BACT</name>
<protein>
    <recommendedName>
        <fullName evidence="11">DUF2029 domain-containing protein</fullName>
    </recommendedName>
</protein>
<comment type="subcellular location">
    <subcellularLocation>
        <location evidence="1">Cell membrane</location>
        <topology evidence="1">Multi-pass membrane protein</topology>
    </subcellularLocation>
</comment>
<keyword evidence="3" id="KW-0808">Transferase</keyword>
<evidence type="ECO:0000256" key="2">
    <source>
        <dbReference type="ARBA" id="ARBA00022475"/>
    </source>
</evidence>
<organism evidence="9 10">
    <name type="scientific">Gemmata massiliana</name>
    <dbReference type="NCBI Taxonomy" id="1210884"/>
    <lineage>
        <taxon>Bacteria</taxon>
        <taxon>Pseudomonadati</taxon>
        <taxon>Planctomycetota</taxon>
        <taxon>Planctomycetia</taxon>
        <taxon>Gemmatales</taxon>
        <taxon>Gemmataceae</taxon>
        <taxon>Gemmata</taxon>
    </lineage>
</organism>
<dbReference type="Proteomes" id="UP000464178">
    <property type="component" value="Chromosome"/>
</dbReference>
<dbReference type="Pfam" id="PF09594">
    <property type="entry name" value="GT87"/>
    <property type="match status" value="1"/>
</dbReference>
<keyword evidence="4 8" id="KW-0812">Transmembrane</keyword>
<reference evidence="9 10" key="1">
    <citation type="submission" date="2019-05" db="EMBL/GenBank/DDBJ databases">
        <authorList>
            <consortium name="Science for Life Laboratories"/>
        </authorList>
    </citation>
    <scope>NUCLEOTIDE SEQUENCE [LARGE SCALE GENOMIC DNA]</scope>
    <source>
        <strain evidence="9">Soil9</strain>
    </source>
</reference>
<evidence type="ECO:0000256" key="7">
    <source>
        <dbReference type="ARBA" id="ARBA00024033"/>
    </source>
</evidence>
<feature type="transmembrane region" description="Helical" evidence="8">
    <location>
        <begin position="278"/>
        <end position="298"/>
    </location>
</feature>
<dbReference type="AlphaFoldDB" id="A0A6P2D5U5"/>